<dbReference type="PANTHER" id="PTHR31669">
    <property type="entry name" value="PROTEIN FAR1-RELATED SEQUENCE 10-RELATED"/>
    <property type="match status" value="1"/>
</dbReference>
<dbReference type="OrthoDB" id="1002538at2759"/>
<protein>
    <recommendedName>
        <fullName evidence="1">Protein FAR1-RELATED SEQUENCE</fullName>
    </recommendedName>
</protein>
<gene>
    <name evidence="3" type="ORF">CXB51_000827</name>
</gene>
<dbReference type="Pfam" id="PF10551">
    <property type="entry name" value="MULE"/>
    <property type="match status" value="1"/>
</dbReference>
<comment type="function">
    <text evidence="1">Putative transcription activator involved in regulating light control of development.</text>
</comment>
<dbReference type="Proteomes" id="UP000701853">
    <property type="component" value="Chromosome 1"/>
</dbReference>
<comment type="caution">
    <text evidence="3">The sequence shown here is derived from an EMBL/GenBank/DDBJ whole genome shotgun (WGS) entry which is preliminary data.</text>
</comment>
<keyword evidence="1" id="KW-0862">Zinc</keyword>
<keyword evidence="1" id="KW-0479">Metal-binding</keyword>
<dbReference type="AlphaFoldDB" id="A0A8J6DD26"/>
<dbReference type="InterPro" id="IPR031052">
    <property type="entry name" value="FHY3/FAR1"/>
</dbReference>
<dbReference type="GO" id="GO:0008270">
    <property type="term" value="F:zinc ion binding"/>
    <property type="evidence" value="ECO:0007669"/>
    <property type="project" value="UniProtKB-UniRule"/>
</dbReference>
<feature type="domain" description="MULE transposase" evidence="2">
    <location>
        <begin position="179"/>
        <end position="241"/>
    </location>
</feature>
<accession>A0A8J6DD26</accession>
<keyword evidence="1" id="KW-0539">Nucleus</keyword>
<dbReference type="GO" id="GO:0005634">
    <property type="term" value="C:nucleus"/>
    <property type="evidence" value="ECO:0007669"/>
    <property type="project" value="UniProtKB-SubCell"/>
</dbReference>
<comment type="similarity">
    <text evidence="1">Belongs to the FHY3/FAR1 family.</text>
</comment>
<proteinExistence type="inferred from homology"/>
<keyword evidence="1" id="KW-0863">Zinc-finger</keyword>
<evidence type="ECO:0000259" key="2">
    <source>
        <dbReference type="Pfam" id="PF10551"/>
    </source>
</evidence>
<reference evidence="3 4" key="1">
    <citation type="journal article" date="2021" name="bioRxiv">
        <title>The Gossypium anomalum genome as a resource for cotton improvement and evolutionary analysis of hybrid incompatibility.</title>
        <authorList>
            <person name="Grover C.E."/>
            <person name="Yuan D."/>
            <person name="Arick M.A."/>
            <person name="Miller E.R."/>
            <person name="Hu G."/>
            <person name="Peterson D.G."/>
            <person name="Wendel J.F."/>
            <person name="Udall J.A."/>
        </authorList>
    </citation>
    <scope>NUCLEOTIDE SEQUENCE [LARGE SCALE GENOMIC DNA]</scope>
    <source>
        <strain evidence="3">JFW-Udall</strain>
        <tissue evidence="3">Leaf</tissue>
    </source>
</reference>
<keyword evidence="4" id="KW-1185">Reference proteome</keyword>
<evidence type="ECO:0000313" key="4">
    <source>
        <dbReference type="Proteomes" id="UP000701853"/>
    </source>
</evidence>
<name>A0A8J6DD26_9ROSI</name>
<organism evidence="3 4">
    <name type="scientific">Gossypium anomalum</name>
    <dbReference type="NCBI Taxonomy" id="47600"/>
    <lineage>
        <taxon>Eukaryota</taxon>
        <taxon>Viridiplantae</taxon>
        <taxon>Streptophyta</taxon>
        <taxon>Embryophyta</taxon>
        <taxon>Tracheophyta</taxon>
        <taxon>Spermatophyta</taxon>
        <taxon>Magnoliopsida</taxon>
        <taxon>eudicotyledons</taxon>
        <taxon>Gunneridae</taxon>
        <taxon>Pentapetalae</taxon>
        <taxon>rosids</taxon>
        <taxon>malvids</taxon>
        <taxon>Malvales</taxon>
        <taxon>Malvaceae</taxon>
        <taxon>Malvoideae</taxon>
        <taxon>Gossypium</taxon>
    </lineage>
</organism>
<evidence type="ECO:0000256" key="1">
    <source>
        <dbReference type="RuleBase" id="RU367018"/>
    </source>
</evidence>
<dbReference type="PANTHER" id="PTHR31669:SF282">
    <property type="entry name" value="PROTEIN FAR1-RELATED SEQUENCE"/>
    <property type="match status" value="1"/>
</dbReference>
<dbReference type="InterPro" id="IPR018289">
    <property type="entry name" value="MULE_transposase_dom"/>
</dbReference>
<sequence>MTEPIRQHEFLCLKSGYHKYEDIGKKTRTGCQAKIRFTIEKGLWIVSYFNDYHNYHLTTSKERINLRSGRKILEGHVDVIHSMVAAGIKQTSSYSFLKKEIGKKMIEAGEHYHFFSNIRKLRPYVFPSMHVDQNNRLANFFWIDERSKLDYNCFGDVLVFDTHIEPIKSTITGILFCSVVFSLSDETTESFTWLFETFLEAPGHRQPKSTFTNQDQAMMKAIEVVLPKSSHRLCTWHISNNAKQHLASSFANAEFKAQFNKCFCVCESEKKIESSWDTMIENFEIQDHTWLKRL</sequence>
<comment type="subcellular location">
    <subcellularLocation>
        <location evidence="1">Nucleus</location>
    </subcellularLocation>
</comment>
<evidence type="ECO:0000313" key="3">
    <source>
        <dbReference type="EMBL" id="KAG8503060.1"/>
    </source>
</evidence>
<dbReference type="GO" id="GO:0006355">
    <property type="term" value="P:regulation of DNA-templated transcription"/>
    <property type="evidence" value="ECO:0007669"/>
    <property type="project" value="UniProtKB-UniRule"/>
</dbReference>
<dbReference type="EMBL" id="JAHUZN010000001">
    <property type="protein sequence ID" value="KAG8503060.1"/>
    <property type="molecule type" value="Genomic_DNA"/>
</dbReference>